<feature type="transmembrane region" description="Helical" evidence="1">
    <location>
        <begin position="9"/>
        <end position="30"/>
    </location>
</feature>
<keyword evidence="1" id="KW-0812">Transmembrane</keyword>
<comment type="caution">
    <text evidence="2">The sequence shown here is derived from an EMBL/GenBank/DDBJ whole genome shotgun (WGS) entry which is preliminary data.</text>
</comment>
<reference evidence="3" key="1">
    <citation type="journal article" date="2019" name="Int. J. Syst. Evol. Microbiol.">
        <title>The Global Catalogue of Microorganisms (GCM) 10K type strain sequencing project: providing services to taxonomists for standard genome sequencing and annotation.</title>
        <authorList>
            <consortium name="The Broad Institute Genomics Platform"/>
            <consortium name="The Broad Institute Genome Sequencing Center for Infectious Disease"/>
            <person name="Wu L."/>
            <person name="Ma J."/>
        </authorList>
    </citation>
    <scope>NUCLEOTIDE SEQUENCE [LARGE SCALE GENOMIC DNA]</scope>
    <source>
        <strain evidence="3">JCM 13584</strain>
    </source>
</reference>
<keyword evidence="1" id="KW-1133">Transmembrane helix</keyword>
<keyword evidence="1" id="KW-0472">Membrane</keyword>
<evidence type="ECO:0000313" key="2">
    <source>
        <dbReference type="EMBL" id="GAA1945244.1"/>
    </source>
</evidence>
<protein>
    <recommendedName>
        <fullName evidence="4">DUF3093 family protein</fullName>
    </recommendedName>
</protein>
<accession>A0ABP5BLP4</accession>
<evidence type="ECO:0000256" key="1">
    <source>
        <dbReference type="SAM" id="Phobius"/>
    </source>
</evidence>
<dbReference type="RefSeq" id="WP_157414589.1">
    <property type="nucleotide sequence ID" value="NZ_BAAAMK010000001.1"/>
</dbReference>
<proteinExistence type="predicted"/>
<name>A0ABP5BLP4_9MICO</name>
<evidence type="ECO:0000313" key="3">
    <source>
        <dbReference type="Proteomes" id="UP001499954"/>
    </source>
</evidence>
<dbReference type="Proteomes" id="UP001499954">
    <property type="component" value="Unassembled WGS sequence"/>
</dbReference>
<feature type="transmembrane region" description="Helical" evidence="1">
    <location>
        <begin position="36"/>
        <end position="58"/>
    </location>
</feature>
<organism evidence="2 3">
    <name type="scientific">Agromyces allii</name>
    <dbReference type="NCBI Taxonomy" id="393607"/>
    <lineage>
        <taxon>Bacteria</taxon>
        <taxon>Bacillati</taxon>
        <taxon>Actinomycetota</taxon>
        <taxon>Actinomycetes</taxon>
        <taxon>Micrococcales</taxon>
        <taxon>Microbacteriaceae</taxon>
        <taxon>Agromyces</taxon>
    </lineage>
</organism>
<evidence type="ECO:0008006" key="4">
    <source>
        <dbReference type="Google" id="ProtNLM"/>
    </source>
</evidence>
<sequence>MPAPRSKPLLAWEPTPYLLVLVLLILTGIVRPNSPAWLYWPFLIALVASLVWLLVVLLRAGHTRTNPDQWGGLSTLDGLEILDAPARSREVRSVIPVTDVHRHQAAIELARIHGGADQHAVLVPRASHWLSMRYRVGVQLVGGDRPRHAGFLSDAATEPWLEQLDALRLRGAFVRVPARITGDARPFGVDLDASGLAEALTPANA</sequence>
<keyword evidence="3" id="KW-1185">Reference proteome</keyword>
<gene>
    <name evidence="2" type="ORF">GCM10009717_09690</name>
</gene>
<dbReference type="EMBL" id="BAAAMK010000001">
    <property type="protein sequence ID" value="GAA1945244.1"/>
    <property type="molecule type" value="Genomic_DNA"/>
</dbReference>